<evidence type="ECO:0000259" key="5">
    <source>
        <dbReference type="SMART" id="SM00363"/>
    </source>
</evidence>
<keyword evidence="2" id="KW-0413">Isomerase</keyword>
<dbReference type="InterPro" id="IPR042092">
    <property type="entry name" value="PsdUridine_s_RsuA/RluB/E/F_cat"/>
</dbReference>
<name>A0A512AXT6_9BACT</name>
<dbReference type="EMBL" id="BJYS01000013">
    <property type="protein sequence ID" value="GEO04327.1"/>
    <property type="molecule type" value="Genomic_DNA"/>
</dbReference>
<dbReference type="PANTHER" id="PTHR47683:SF2">
    <property type="entry name" value="RNA-BINDING S4 DOMAIN-CONTAINING PROTEIN"/>
    <property type="match status" value="1"/>
</dbReference>
<evidence type="ECO:0000256" key="2">
    <source>
        <dbReference type="ARBA" id="ARBA00023235"/>
    </source>
</evidence>
<dbReference type="Gene3D" id="3.30.70.1560">
    <property type="entry name" value="Alpha-L RNA-binding motif"/>
    <property type="match status" value="1"/>
</dbReference>
<feature type="compositionally biased region" description="Low complexity" evidence="4">
    <location>
        <begin position="234"/>
        <end position="243"/>
    </location>
</feature>
<accession>A0A512AXT6</accession>
<dbReference type="InterPro" id="IPR050343">
    <property type="entry name" value="RsuA_PseudoU_synthase"/>
</dbReference>
<dbReference type="InterPro" id="IPR020094">
    <property type="entry name" value="TruA/RsuA/RluB/E/F_N"/>
</dbReference>
<dbReference type="Gene3D" id="3.10.290.10">
    <property type="entry name" value="RNA-binding S4 domain"/>
    <property type="match status" value="1"/>
</dbReference>
<feature type="region of interest" description="Disordered" evidence="4">
    <location>
        <begin position="234"/>
        <end position="331"/>
    </location>
</feature>
<dbReference type="FunFam" id="3.10.290.10:FF:000003">
    <property type="entry name" value="Pseudouridine synthase"/>
    <property type="match status" value="1"/>
</dbReference>
<dbReference type="Pfam" id="PF01479">
    <property type="entry name" value="S4"/>
    <property type="match status" value="1"/>
</dbReference>
<dbReference type="InterPro" id="IPR002942">
    <property type="entry name" value="S4_RNA-bd"/>
</dbReference>
<evidence type="ECO:0000313" key="6">
    <source>
        <dbReference type="EMBL" id="GEO04327.1"/>
    </source>
</evidence>
<comment type="similarity">
    <text evidence="1">Belongs to the pseudouridine synthase RsuA family.</text>
</comment>
<dbReference type="GO" id="GO:0120159">
    <property type="term" value="F:rRNA pseudouridine synthase activity"/>
    <property type="evidence" value="ECO:0007669"/>
    <property type="project" value="UniProtKB-ARBA"/>
</dbReference>
<evidence type="ECO:0000256" key="1">
    <source>
        <dbReference type="ARBA" id="ARBA00008348"/>
    </source>
</evidence>
<dbReference type="SMART" id="SM00363">
    <property type="entry name" value="S4"/>
    <property type="match status" value="1"/>
</dbReference>
<dbReference type="InterPro" id="IPR020103">
    <property type="entry name" value="PsdUridine_synth_cat_dom_sf"/>
</dbReference>
<dbReference type="GO" id="GO:0003723">
    <property type="term" value="F:RNA binding"/>
    <property type="evidence" value="ECO:0007669"/>
    <property type="project" value="UniProtKB-KW"/>
</dbReference>
<gene>
    <name evidence="6" type="ORF">AAE02nite_19910</name>
</gene>
<proteinExistence type="inferred from homology"/>
<dbReference type="InterPro" id="IPR036986">
    <property type="entry name" value="S4_RNA-bd_sf"/>
</dbReference>
<dbReference type="PANTHER" id="PTHR47683">
    <property type="entry name" value="PSEUDOURIDINE SYNTHASE FAMILY PROTEIN-RELATED"/>
    <property type="match status" value="1"/>
</dbReference>
<keyword evidence="7" id="KW-1185">Reference proteome</keyword>
<dbReference type="InterPro" id="IPR006145">
    <property type="entry name" value="PsdUridine_synth_RsuA/RluA"/>
</dbReference>
<evidence type="ECO:0000313" key="7">
    <source>
        <dbReference type="Proteomes" id="UP000321532"/>
    </source>
</evidence>
<evidence type="ECO:0000256" key="4">
    <source>
        <dbReference type="SAM" id="MobiDB-lite"/>
    </source>
</evidence>
<dbReference type="Pfam" id="PF00849">
    <property type="entry name" value="PseudoU_synth_2"/>
    <property type="match status" value="1"/>
</dbReference>
<dbReference type="OrthoDB" id="1012272at2"/>
<dbReference type="GO" id="GO:0000455">
    <property type="term" value="P:enzyme-directed rRNA pseudouridine synthesis"/>
    <property type="evidence" value="ECO:0007669"/>
    <property type="project" value="UniProtKB-ARBA"/>
</dbReference>
<evidence type="ECO:0000256" key="3">
    <source>
        <dbReference type="PROSITE-ProRule" id="PRU00182"/>
    </source>
</evidence>
<dbReference type="CDD" id="cd00165">
    <property type="entry name" value="S4"/>
    <property type="match status" value="1"/>
</dbReference>
<sequence>MEPKRLNKYISDAGFCSRREADRLIEEGRVTINGKMPDAGAKVGPKDKVRVDDELLHVREEEIVFLLFNKPAGIATTTDVSVRNNIISALNYPATLLPIGHLEREAEGLMFLSNDTELARKMTKADTRFEKEYVVTVDKPITGEFLTRLSEGSAPVPGVIRKKAFVAKEVANRFRMVLEPGMNHHLKRMCEALGYKVTHLQRVRIASFTPAKLQTGLWRILTEAEVETLKKILSGKSGKSSAATKREEDYLEEDFPARSRAPKAPGSVNRPARAAATNSKRSPGAGTRGRTKSAAPGRKPEGRNTTSPARKTTAVAGGRRGRPAKGDSKHR</sequence>
<dbReference type="Proteomes" id="UP000321532">
    <property type="component" value="Unassembled WGS sequence"/>
</dbReference>
<dbReference type="PROSITE" id="PS50889">
    <property type="entry name" value="S4"/>
    <property type="match status" value="1"/>
</dbReference>
<dbReference type="Gene3D" id="3.30.70.580">
    <property type="entry name" value="Pseudouridine synthase I, catalytic domain, N-terminal subdomain"/>
    <property type="match status" value="1"/>
</dbReference>
<dbReference type="SUPFAM" id="SSF55174">
    <property type="entry name" value="Alpha-L RNA-binding motif"/>
    <property type="match status" value="1"/>
</dbReference>
<feature type="domain" description="RNA-binding S4" evidence="5">
    <location>
        <begin position="4"/>
        <end position="60"/>
    </location>
</feature>
<reference evidence="6 7" key="1">
    <citation type="submission" date="2019-07" db="EMBL/GenBank/DDBJ databases">
        <title>Whole genome shotgun sequence of Adhaeribacter aerolatus NBRC 106133.</title>
        <authorList>
            <person name="Hosoyama A."/>
            <person name="Uohara A."/>
            <person name="Ohji S."/>
            <person name="Ichikawa N."/>
        </authorList>
    </citation>
    <scope>NUCLEOTIDE SEQUENCE [LARGE SCALE GENOMIC DNA]</scope>
    <source>
        <strain evidence="6 7">NBRC 106133</strain>
    </source>
</reference>
<comment type="caution">
    <text evidence="6">The sequence shown here is derived from an EMBL/GenBank/DDBJ whole genome shotgun (WGS) entry which is preliminary data.</text>
</comment>
<organism evidence="6 7">
    <name type="scientific">Adhaeribacter aerolatus</name>
    <dbReference type="NCBI Taxonomy" id="670289"/>
    <lineage>
        <taxon>Bacteria</taxon>
        <taxon>Pseudomonadati</taxon>
        <taxon>Bacteroidota</taxon>
        <taxon>Cytophagia</taxon>
        <taxon>Cytophagales</taxon>
        <taxon>Hymenobacteraceae</taxon>
        <taxon>Adhaeribacter</taxon>
    </lineage>
</organism>
<protein>
    <submittedName>
        <fullName evidence="6">Pseudouridine synthase</fullName>
    </submittedName>
</protein>
<dbReference type="RefSeq" id="WP_146897589.1">
    <property type="nucleotide sequence ID" value="NZ_BJYS01000013.1"/>
</dbReference>
<dbReference type="AlphaFoldDB" id="A0A512AXT6"/>
<dbReference type="SUPFAM" id="SSF55120">
    <property type="entry name" value="Pseudouridine synthase"/>
    <property type="match status" value="1"/>
</dbReference>
<keyword evidence="3" id="KW-0694">RNA-binding</keyword>